<feature type="transmembrane region" description="Helical" evidence="5">
    <location>
        <begin position="321"/>
        <end position="343"/>
    </location>
</feature>
<accession>A0A853GQA3</accession>
<protein>
    <submittedName>
        <fullName evidence="6">Oligosaccharide flippase family protein</fullName>
    </submittedName>
</protein>
<keyword evidence="3 5" id="KW-1133">Transmembrane helix</keyword>
<feature type="transmembrane region" description="Helical" evidence="5">
    <location>
        <begin position="262"/>
        <end position="282"/>
    </location>
</feature>
<dbReference type="Proteomes" id="UP000554144">
    <property type="component" value="Unassembled WGS sequence"/>
</dbReference>
<dbReference type="GO" id="GO:0016020">
    <property type="term" value="C:membrane"/>
    <property type="evidence" value="ECO:0007669"/>
    <property type="project" value="UniProtKB-SubCell"/>
</dbReference>
<feature type="transmembrane region" description="Helical" evidence="5">
    <location>
        <begin position="219"/>
        <end position="242"/>
    </location>
</feature>
<evidence type="ECO:0000313" key="6">
    <source>
        <dbReference type="EMBL" id="NYT84347.1"/>
    </source>
</evidence>
<comment type="caution">
    <text evidence="6">The sequence shown here is derived from an EMBL/GenBank/DDBJ whole genome shotgun (WGS) entry which is preliminary data.</text>
</comment>
<dbReference type="AlphaFoldDB" id="A0A853GQA3"/>
<comment type="subcellular location">
    <subcellularLocation>
        <location evidence="1">Membrane</location>
        <topology evidence="1">Multi-pass membrane protein</topology>
    </subcellularLocation>
</comment>
<gene>
    <name evidence="6" type="ORF">H0A62_01915</name>
</gene>
<evidence type="ECO:0000256" key="4">
    <source>
        <dbReference type="ARBA" id="ARBA00023136"/>
    </source>
</evidence>
<dbReference type="EMBL" id="JACCEV010000001">
    <property type="protein sequence ID" value="NYT84347.1"/>
    <property type="molecule type" value="Genomic_DNA"/>
</dbReference>
<evidence type="ECO:0000256" key="2">
    <source>
        <dbReference type="ARBA" id="ARBA00022692"/>
    </source>
</evidence>
<dbReference type="PANTHER" id="PTHR43424">
    <property type="entry name" value="LOCUS PUTATIVE PROTEIN 1-RELATED"/>
    <property type="match status" value="1"/>
</dbReference>
<evidence type="ECO:0000256" key="3">
    <source>
        <dbReference type="ARBA" id="ARBA00022989"/>
    </source>
</evidence>
<feature type="transmembrane region" description="Helical" evidence="5">
    <location>
        <begin position="389"/>
        <end position="411"/>
    </location>
</feature>
<evidence type="ECO:0000313" key="7">
    <source>
        <dbReference type="Proteomes" id="UP000554144"/>
    </source>
</evidence>
<reference evidence="6 7" key="1">
    <citation type="submission" date="2020-07" db="EMBL/GenBank/DDBJ databases">
        <title>Taxonomic revisions and descriptions of new bacterial species based on genomic comparisons in the high-G+C-content subgroup of the family Alcaligenaceae.</title>
        <authorList>
            <person name="Szabo A."/>
            <person name="Felfoldi T."/>
        </authorList>
    </citation>
    <scope>NUCLEOTIDE SEQUENCE [LARGE SCALE GENOMIC DNA]</scope>
    <source>
        <strain evidence="6 7">DSM 25667</strain>
    </source>
</reference>
<feature type="transmembrane region" description="Helical" evidence="5">
    <location>
        <begin position="117"/>
        <end position="140"/>
    </location>
</feature>
<feature type="transmembrane region" description="Helical" evidence="5">
    <location>
        <begin position="176"/>
        <end position="198"/>
    </location>
</feature>
<feature type="transmembrane region" description="Helical" evidence="5">
    <location>
        <begin position="44"/>
        <end position="65"/>
    </location>
</feature>
<dbReference type="InterPro" id="IPR002797">
    <property type="entry name" value="Polysacc_synth"/>
</dbReference>
<keyword evidence="7" id="KW-1185">Reference proteome</keyword>
<feature type="transmembrane region" description="Helical" evidence="5">
    <location>
        <begin position="16"/>
        <end position="38"/>
    </location>
</feature>
<dbReference type="Pfam" id="PF01943">
    <property type="entry name" value="Polysacc_synt"/>
    <property type="match status" value="1"/>
</dbReference>
<organism evidence="6 7">
    <name type="scientific">Pollutimonas harenae</name>
    <dbReference type="NCBI Taxonomy" id="657015"/>
    <lineage>
        <taxon>Bacteria</taxon>
        <taxon>Pseudomonadati</taxon>
        <taxon>Pseudomonadota</taxon>
        <taxon>Betaproteobacteria</taxon>
        <taxon>Burkholderiales</taxon>
        <taxon>Alcaligenaceae</taxon>
        <taxon>Pollutimonas</taxon>
    </lineage>
</organism>
<feature type="transmembrane region" description="Helical" evidence="5">
    <location>
        <begin position="86"/>
        <end position="111"/>
    </location>
</feature>
<feature type="transmembrane region" description="Helical" evidence="5">
    <location>
        <begin position="364"/>
        <end position="383"/>
    </location>
</feature>
<dbReference type="InterPro" id="IPR052556">
    <property type="entry name" value="PolySynth_Transporter"/>
</dbReference>
<name>A0A853GQA3_9BURK</name>
<dbReference type="OrthoDB" id="103403at2"/>
<dbReference type="PANTHER" id="PTHR43424:SF1">
    <property type="entry name" value="LOCUS PUTATIVE PROTEIN 1-RELATED"/>
    <property type="match status" value="1"/>
</dbReference>
<evidence type="ECO:0000256" key="5">
    <source>
        <dbReference type="SAM" id="Phobius"/>
    </source>
</evidence>
<keyword evidence="4 5" id="KW-0472">Membrane</keyword>
<sequence>MPTASAKAGVARNASAMYAVQLVSYLVPIFEIPILARALGVEQYGQILFCQALALTCSLLVEYGFNINAAQQVAVADQRPEELNKLFSQVVLAKLLLAGPVVALMLLVWATGMANAYLGHTGLVAFVLAYFFAFGFSPMWYFQGQERMVRPALLDVVLRLCGLALLAVWVRGPQDFALALPLLAIPPLLNTSLTMWWCRCEVGAVSWDISGAWRQIRDGFHFFVYRSASNLVMSAVPVLLGLSSGKRAVGEFGPPEKLIKGMTSLAMPFLMAVFPIFSRRLAVGSDAVSLRAPLITITAIAVLAVLGTGLGIWLGPWALSVLLGSGFAGSQLIYDMLIGVVPLRIVNQSITLILLIPTGHAKPASYAISIMSILAVLVGAGLSVPYGGLGMAVGLLVVEAILLVVLTGMLIRVVKKGRATDQQEI</sequence>
<dbReference type="RefSeq" id="WP_130038482.1">
    <property type="nucleotide sequence ID" value="NZ_JACCEV010000001.1"/>
</dbReference>
<proteinExistence type="predicted"/>
<evidence type="ECO:0000256" key="1">
    <source>
        <dbReference type="ARBA" id="ARBA00004141"/>
    </source>
</evidence>
<feature type="transmembrane region" description="Helical" evidence="5">
    <location>
        <begin position="152"/>
        <end position="170"/>
    </location>
</feature>
<keyword evidence="2 5" id="KW-0812">Transmembrane</keyword>
<feature type="transmembrane region" description="Helical" evidence="5">
    <location>
        <begin position="294"/>
        <end position="315"/>
    </location>
</feature>